<evidence type="ECO:0000256" key="1">
    <source>
        <dbReference type="ARBA" id="ARBA00022737"/>
    </source>
</evidence>
<dbReference type="SUPFAM" id="SSF53167">
    <property type="entry name" value="Purine and uridine phosphorylases"/>
    <property type="match status" value="1"/>
</dbReference>
<dbReference type="InterPro" id="IPR056884">
    <property type="entry name" value="NPHP3-like_N"/>
</dbReference>
<feature type="domain" description="Nephrocystin 3-like N-terminal" evidence="5">
    <location>
        <begin position="381"/>
        <end position="540"/>
    </location>
</feature>
<dbReference type="PROSITE" id="PS50088">
    <property type="entry name" value="ANK_REPEAT"/>
    <property type="match status" value="2"/>
</dbReference>
<dbReference type="InterPro" id="IPR027417">
    <property type="entry name" value="P-loop_NTPase"/>
</dbReference>
<dbReference type="InterPro" id="IPR036770">
    <property type="entry name" value="Ankyrin_rpt-contain_sf"/>
</dbReference>
<dbReference type="InterPro" id="IPR035994">
    <property type="entry name" value="Nucleoside_phosphorylase_sf"/>
</dbReference>
<reference evidence="6 7" key="1">
    <citation type="journal article" date="2013" name="PLoS Genet.">
        <title>Comparative genome structure, secondary metabolite, and effector coding capacity across Cochliobolus pathogens.</title>
        <authorList>
            <person name="Condon B.J."/>
            <person name="Leng Y."/>
            <person name="Wu D."/>
            <person name="Bushley K.E."/>
            <person name="Ohm R.A."/>
            <person name="Otillar R."/>
            <person name="Martin J."/>
            <person name="Schackwitz W."/>
            <person name="Grimwood J."/>
            <person name="MohdZainudin N."/>
            <person name="Xue C."/>
            <person name="Wang R."/>
            <person name="Manning V.A."/>
            <person name="Dhillon B."/>
            <person name="Tu Z.J."/>
            <person name="Steffenson B.J."/>
            <person name="Salamov A."/>
            <person name="Sun H."/>
            <person name="Lowry S."/>
            <person name="LaButti K."/>
            <person name="Han J."/>
            <person name="Copeland A."/>
            <person name="Lindquist E."/>
            <person name="Barry K."/>
            <person name="Schmutz J."/>
            <person name="Baker S.E."/>
            <person name="Ciuffetti L.M."/>
            <person name="Grigoriev I.V."/>
            <person name="Zhong S."/>
            <person name="Turgeon B.G."/>
        </authorList>
    </citation>
    <scope>NUCLEOTIDE SEQUENCE [LARGE SCALE GENOMIC DNA]</scope>
    <source>
        <strain evidence="6 7">26-R-13</strain>
    </source>
</reference>
<feature type="domain" description="DUF7069" evidence="4">
    <location>
        <begin position="570"/>
        <end position="639"/>
    </location>
</feature>
<evidence type="ECO:0000313" key="7">
    <source>
        <dbReference type="Proteomes" id="UP000053841"/>
    </source>
</evidence>
<dbReference type="SMART" id="SM00248">
    <property type="entry name" value="ANK"/>
    <property type="match status" value="4"/>
</dbReference>
<dbReference type="eggNOG" id="KOG4369">
    <property type="taxonomic scope" value="Eukaryota"/>
</dbReference>
<organism evidence="6 7">
    <name type="scientific">Cochliobolus carbonum (strain 26-R-13)</name>
    <name type="common">Maize leaf spot fungus</name>
    <name type="synonym">Bipolaris zeicola</name>
    <dbReference type="NCBI Taxonomy" id="930089"/>
    <lineage>
        <taxon>Eukaryota</taxon>
        <taxon>Fungi</taxon>
        <taxon>Dikarya</taxon>
        <taxon>Ascomycota</taxon>
        <taxon>Pezizomycotina</taxon>
        <taxon>Dothideomycetes</taxon>
        <taxon>Pleosporomycetidae</taxon>
        <taxon>Pleosporales</taxon>
        <taxon>Pleosporineae</taxon>
        <taxon>Pleosporaceae</taxon>
        <taxon>Bipolaris</taxon>
    </lineage>
</organism>
<feature type="domain" description="Nucleoside phosphorylase" evidence="3">
    <location>
        <begin position="12"/>
        <end position="291"/>
    </location>
</feature>
<keyword evidence="2" id="KW-0040">ANK repeat</keyword>
<name>W6XVL3_COCC2</name>
<keyword evidence="7" id="KW-1185">Reference proteome</keyword>
<dbReference type="EMBL" id="KI964759">
    <property type="protein sequence ID" value="EUC29230.1"/>
    <property type="molecule type" value="Genomic_DNA"/>
</dbReference>
<evidence type="ECO:0000256" key="2">
    <source>
        <dbReference type="PROSITE-ProRule" id="PRU00023"/>
    </source>
</evidence>
<dbReference type="Pfam" id="PF01048">
    <property type="entry name" value="PNP_UDP_1"/>
    <property type="match status" value="1"/>
</dbReference>
<dbReference type="GO" id="GO:0009116">
    <property type="term" value="P:nucleoside metabolic process"/>
    <property type="evidence" value="ECO:0007669"/>
    <property type="project" value="InterPro"/>
</dbReference>
<evidence type="ECO:0000259" key="3">
    <source>
        <dbReference type="Pfam" id="PF01048"/>
    </source>
</evidence>
<dbReference type="InterPro" id="IPR055497">
    <property type="entry name" value="DUF7069"/>
</dbReference>
<feature type="repeat" description="ANK" evidence="2">
    <location>
        <begin position="890"/>
        <end position="919"/>
    </location>
</feature>
<dbReference type="InterPro" id="IPR053137">
    <property type="entry name" value="NLR-like"/>
</dbReference>
<protein>
    <submittedName>
        <fullName evidence="6">Uncharacterized protein</fullName>
    </submittedName>
</protein>
<dbReference type="OrthoDB" id="194358at2759"/>
<sequence>MASQLCLEDYTVGWVCALPVELAAAEEFLDEEHETPQYDARDTNIYTCGRIGNHKVVIACLPEGQIGTNSAAAVAVQMKSTFTSTRFGLMVGIGGGVPTEDTDVRLGDVVVSKPHKTHGGVVQYDSGKATQTGFERVGSLNSPPTILLNAVAKVRAKHMRGRGKWLEYHSKLVTLPAFGREAAGVDVLFEAEYNHEGGATCRECNQDRLLAREPSRREVVVHYGTIASGNQVIKTAVERDRLSAELGGVLCFEMEAAGLMNSFPCLVIRGICDYADSHKNKQWQMYAAGTAAAYAKEVLSMIPSDQVQAQRKIVDVLSNLQDTAAKHQVIAEEHLDIVREHLEMQHTVREKECLQLFRLTKSTQDATYEWYKDRIEDRVEGTCNWFLEHIHFREWLKQVSGPLLVSADPGCGKSVLAKYLVDYVLRDSVTVCYFFFKDRDQNTARQALCALLHQLFCQKPALLKYAMKHYEQNGKGLVNSTKSLWAILENAVQDSRAGPIIILLDALDECAESEFEDLMRNIENQSRNSHGKLRYLMTSRPYQQIVRRFQGLIKSFPHIHIPGEEELETISHEVNRVIENQVRQLAKDELLSKEIETALRDALLEIEHRTYLWVYLVFNYLKSEGFKKTKKGVCSAIKSLPRTVSQAYEKILSKSKDQPIVRKVLTTLLAAARAFTVLELNIATEIQGTTQSWQELDLESEEDFKCRLRSWCGLFVSVYQGKVYFLHQTAREFLIADVSPSASVTQSAQWEHSIAIQHAHKILAEQCLHYIGFYDSQTRSERDTLVQNRQHHSAHSFFEYSSEFWTMHFQEANLSSGKDAALLQLGCKVSNPKSMCFLKWTRIQQHRYTSRHFKDASHLTIVSLFGHNEVVKMLLDKGADVNAQGGFYGNALYAASEQGHNQVVKILLNAGADVNAQGGHEQVVEMLLNAEANASDCVNDRGRFYSSALQEASSQGHDQIAEMLLNAGASFNSYFDYLGQSYSDALELALSRGDDQVVEILLNADAPYEESYDSDSDDS</sequence>
<dbReference type="AlphaFoldDB" id="W6XVL3"/>
<dbReference type="PANTHER" id="PTHR46082">
    <property type="entry name" value="ATP/GTP-BINDING PROTEIN-RELATED"/>
    <property type="match status" value="1"/>
</dbReference>
<dbReference type="InterPro" id="IPR000845">
    <property type="entry name" value="Nucleoside_phosphorylase_d"/>
</dbReference>
<dbReference type="GeneID" id="19149234"/>
<dbReference type="Pfam" id="PF24883">
    <property type="entry name" value="NPHP3_N"/>
    <property type="match status" value="1"/>
</dbReference>
<dbReference type="PANTHER" id="PTHR46082:SF11">
    <property type="entry name" value="AAA+ ATPASE DOMAIN-CONTAINING PROTEIN-RELATED"/>
    <property type="match status" value="1"/>
</dbReference>
<dbReference type="Pfam" id="PF12796">
    <property type="entry name" value="Ank_2"/>
    <property type="match status" value="1"/>
</dbReference>
<dbReference type="SUPFAM" id="SSF52540">
    <property type="entry name" value="P-loop containing nucleoside triphosphate hydrolases"/>
    <property type="match status" value="1"/>
</dbReference>
<dbReference type="Pfam" id="PF23239">
    <property type="entry name" value="DUF7069"/>
    <property type="match status" value="1"/>
</dbReference>
<dbReference type="PROSITE" id="PS50297">
    <property type="entry name" value="ANK_REP_REGION"/>
    <property type="match status" value="2"/>
</dbReference>
<gene>
    <name evidence="6" type="ORF">COCCADRAFT_40355</name>
</gene>
<dbReference type="Gene3D" id="1.25.40.20">
    <property type="entry name" value="Ankyrin repeat-containing domain"/>
    <property type="match status" value="2"/>
</dbReference>
<evidence type="ECO:0000259" key="5">
    <source>
        <dbReference type="Pfam" id="PF24883"/>
    </source>
</evidence>
<accession>W6XVL3</accession>
<dbReference type="InterPro" id="IPR002110">
    <property type="entry name" value="Ankyrin_rpt"/>
</dbReference>
<dbReference type="KEGG" id="bze:COCCADRAFT_40355"/>
<dbReference type="Proteomes" id="UP000053841">
    <property type="component" value="Unassembled WGS sequence"/>
</dbReference>
<dbReference type="SUPFAM" id="SSF48403">
    <property type="entry name" value="Ankyrin repeat"/>
    <property type="match status" value="1"/>
</dbReference>
<dbReference type="Gene3D" id="3.40.50.300">
    <property type="entry name" value="P-loop containing nucleotide triphosphate hydrolases"/>
    <property type="match status" value="1"/>
</dbReference>
<keyword evidence="1" id="KW-0677">Repeat</keyword>
<evidence type="ECO:0000259" key="4">
    <source>
        <dbReference type="Pfam" id="PF23239"/>
    </source>
</evidence>
<dbReference type="HOGENOM" id="CLU_000288_34_2_1"/>
<dbReference type="Gene3D" id="3.40.50.1580">
    <property type="entry name" value="Nucleoside phosphorylase domain"/>
    <property type="match status" value="1"/>
</dbReference>
<dbReference type="GO" id="GO:0003824">
    <property type="term" value="F:catalytic activity"/>
    <property type="evidence" value="ECO:0007669"/>
    <property type="project" value="InterPro"/>
</dbReference>
<feature type="repeat" description="ANK" evidence="2">
    <location>
        <begin position="854"/>
        <end position="886"/>
    </location>
</feature>
<proteinExistence type="predicted"/>
<dbReference type="RefSeq" id="XP_007716453.1">
    <property type="nucleotide sequence ID" value="XM_007718263.1"/>
</dbReference>
<evidence type="ECO:0000313" key="6">
    <source>
        <dbReference type="EMBL" id="EUC29230.1"/>
    </source>
</evidence>